<organism evidence="2 3">
    <name type="scientific">Marinomonas arctica</name>
    <dbReference type="NCBI Taxonomy" id="383750"/>
    <lineage>
        <taxon>Bacteria</taxon>
        <taxon>Pseudomonadati</taxon>
        <taxon>Pseudomonadota</taxon>
        <taxon>Gammaproteobacteria</taxon>
        <taxon>Oceanospirillales</taxon>
        <taxon>Oceanospirillaceae</taxon>
        <taxon>Marinomonas</taxon>
    </lineage>
</organism>
<name>A0A7H1J1C2_9GAMM</name>
<keyword evidence="2" id="KW-0255">Endonuclease</keyword>
<sequence length="289" mass="32920">MIKLEVLDRYNFDDVLGLCIEGITGLDDLKNMVKSERQKFLPYMQQYQTAASSSQLFAIPALDTTRVKDPSVIGPLTKSELEKLYTQYFAAKGKPARDVYDAILNSAKESCPFCSGIGTPRNVDHFLPKSHFPQFSILPHNLVPACRDCNMGNKGHGFAILEKDQIIHPYLDAEHFFNEQWVHATYTSGDDESDPGVFEYHVAAPENWSDIDRSRVEKYFVDFDLSKRFRTQAAKHLKVVLGQINRNLRKGVPVEEIIEDILEPALEECESVNHWQHGMYEALITHLSN</sequence>
<keyword evidence="3" id="KW-1185">Reference proteome</keyword>
<evidence type="ECO:0000259" key="1">
    <source>
        <dbReference type="SMART" id="SM00507"/>
    </source>
</evidence>
<protein>
    <submittedName>
        <fullName evidence="2">HNH endonuclease</fullName>
    </submittedName>
</protein>
<dbReference type="EMBL" id="CP061081">
    <property type="protein sequence ID" value="QNT04288.1"/>
    <property type="molecule type" value="Genomic_DNA"/>
</dbReference>
<feature type="domain" description="HNH nuclease" evidence="1">
    <location>
        <begin position="98"/>
        <end position="151"/>
    </location>
</feature>
<dbReference type="OrthoDB" id="9816185at2"/>
<dbReference type="InterPro" id="IPR003615">
    <property type="entry name" value="HNH_nuc"/>
</dbReference>
<keyword evidence="2" id="KW-0378">Hydrolase</keyword>
<evidence type="ECO:0000313" key="3">
    <source>
        <dbReference type="Proteomes" id="UP000516370"/>
    </source>
</evidence>
<dbReference type="RefSeq" id="WP_111609184.1">
    <property type="nucleotide sequence ID" value="NZ_BMLJ01000030.1"/>
</dbReference>
<dbReference type="AlphaFoldDB" id="A0A7H1J1C2"/>
<proteinExistence type="predicted"/>
<reference evidence="2 3" key="1">
    <citation type="submission" date="2020-09" db="EMBL/GenBank/DDBJ databases">
        <title>Complete genome sequence of an Arctic sea ice bacterium Marinomonas arctica BSI20414.</title>
        <authorList>
            <person name="Liao L."/>
            <person name="Chen B."/>
        </authorList>
    </citation>
    <scope>NUCLEOTIDE SEQUENCE [LARGE SCALE GENOMIC DNA]</scope>
    <source>
        <strain evidence="2 3">BSI20414</strain>
    </source>
</reference>
<dbReference type="KEGG" id="mard:IBG28_11060"/>
<gene>
    <name evidence="2" type="ORF">IBG28_11060</name>
</gene>
<evidence type="ECO:0000313" key="2">
    <source>
        <dbReference type="EMBL" id="QNT04288.1"/>
    </source>
</evidence>
<dbReference type="SMART" id="SM00507">
    <property type="entry name" value="HNHc"/>
    <property type="match status" value="1"/>
</dbReference>
<accession>A0A7H1J1C2</accession>
<dbReference type="GO" id="GO:0004519">
    <property type="term" value="F:endonuclease activity"/>
    <property type="evidence" value="ECO:0007669"/>
    <property type="project" value="UniProtKB-KW"/>
</dbReference>
<dbReference type="CDD" id="cd00085">
    <property type="entry name" value="HNHc"/>
    <property type="match status" value="1"/>
</dbReference>
<dbReference type="Gene3D" id="1.10.30.50">
    <property type="match status" value="1"/>
</dbReference>
<keyword evidence="2" id="KW-0540">Nuclease</keyword>
<dbReference type="Proteomes" id="UP000516370">
    <property type="component" value="Chromosome"/>
</dbReference>